<dbReference type="KEGG" id="yti:FNA67_12360"/>
<keyword evidence="3" id="KW-1185">Reference proteome</keyword>
<protein>
    <submittedName>
        <fullName evidence="2">Amino acid ABC transporter substrate-binding protein</fullName>
    </submittedName>
</protein>
<dbReference type="Proteomes" id="UP000321062">
    <property type="component" value="Chromosome"/>
</dbReference>
<name>A0A5B9DNF6_9HYPH</name>
<evidence type="ECO:0000256" key="1">
    <source>
        <dbReference type="ARBA" id="ARBA00022729"/>
    </source>
</evidence>
<proteinExistence type="predicted"/>
<dbReference type="InterPro" id="IPR001638">
    <property type="entry name" value="Solute-binding_3/MltF_N"/>
</dbReference>
<dbReference type="RefSeq" id="WP_147656232.1">
    <property type="nucleotide sequence ID" value="NZ_BMFM01000001.1"/>
</dbReference>
<dbReference type="PANTHER" id="PTHR35936">
    <property type="entry name" value="MEMBRANE-BOUND LYTIC MUREIN TRANSGLYCOSYLASE F"/>
    <property type="match status" value="1"/>
</dbReference>
<dbReference type="SUPFAM" id="SSF53850">
    <property type="entry name" value="Periplasmic binding protein-like II"/>
    <property type="match status" value="1"/>
</dbReference>
<dbReference type="SMART" id="SM00062">
    <property type="entry name" value="PBPb"/>
    <property type="match status" value="1"/>
</dbReference>
<dbReference type="Pfam" id="PF00497">
    <property type="entry name" value="SBP_bac_3"/>
    <property type="match status" value="1"/>
</dbReference>
<sequence length="270" mass="29532">MTPPRRHRWRRAALNFLVVVALLVAASFLPPDTSLRDRQQAGVIKACVPPSYPPLVTGDPARPGFDIELLEAIAREIGLRLSVNTLTSIGSDFNPRNWMLTRAQCDIIAGGVADTEQTRGFLQTIPTPAQTGWMAVSRTGELPERGGTVAVLPGTAGLDRVKLSTWVRANGWTARGTPSPAQFQAALDDPNLGAGIAERFVIDSLHLENGNFKRFWLPEQDFPRYRMALGLWKGDQTLKRAVADALDRVSKSGVLASIEKRYDLAAPPEQ</sequence>
<dbReference type="AlphaFoldDB" id="A0A5B9DNF6"/>
<evidence type="ECO:0000313" key="3">
    <source>
        <dbReference type="Proteomes" id="UP000321062"/>
    </source>
</evidence>
<organism evidence="2 3">
    <name type="scientific">Paradevosia tibetensis</name>
    <dbReference type="NCBI Taxonomy" id="1447062"/>
    <lineage>
        <taxon>Bacteria</taxon>
        <taxon>Pseudomonadati</taxon>
        <taxon>Pseudomonadota</taxon>
        <taxon>Alphaproteobacteria</taxon>
        <taxon>Hyphomicrobiales</taxon>
        <taxon>Devosiaceae</taxon>
        <taxon>Paradevosia</taxon>
    </lineage>
</organism>
<dbReference type="EMBL" id="CP041690">
    <property type="protein sequence ID" value="QEE20921.1"/>
    <property type="molecule type" value="Genomic_DNA"/>
</dbReference>
<gene>
    <name evidence="2" type="ORF">FNA67_12360</name>
</gene>
<reference evidence="2 3" key="1">
    <citation type="journal article" date="2015" name="Int. J. Syst. Evol. Microbiol.">
        <title>Youhaiella tibetensis gen. nov., sp. nov., isolated from subsurface sediment.</title>
        <authorList>
            <person name="Wang Y.X."/>
            <person name="Huang F.Q."/>
            <person name="Nogi Y."/>
            <person name="Pang S.J."/>
            <person name="Wang P.K."/>
            <person name="Lv J."/>
        </authorList>
    </citation>
    <scope>NUCLEOTIDE SEQUENCE [LARGE SCALE GENOMIC DNA]</scope>
    <source>
        <strain evidence="3">fig4</strain>
    </source>
</reference>
<dbReference type="OrthoDB" id="7812506at2"/>
<evidence type="ECO:0000313" key="2">
    <source>
        <dbReference type="EMBL" id="QEE20921.1"/>
    </source>
</evidence>
<dbReference type="Gene3D" id="3.40.190.10">
    <property type="entry name" value="Periplasmic binding protein-like II"/>
    <property type="match status" value="2"/>
</dbReference>
<accession>A0A5B9DNF6</accession>
<keyword evidence="1" id="KW-0732">Signal</keyword>